<dbReference type="OrthoDB" id="5976381at2759"/>
<comment type="caution">
    <text evidence="3">The sequence shown here is derived from an EMBL/GenBank/DDBJ whole genome shotgun (WGS) entry which is preliminary data.</text>
</comment>
<proteinExistence type="predicted"/>
<gene>
    <name evidence="3" type="ORF">pdam_00011240</name>
</gene>
<feature type="region of interest" description="Disordered" evidence="1">
    <location>
        <begin position="682"/>
        <end position="701"/>
    </location>
</feature>
<evidence type="ECO:0008006" key="5">
    <source>
        <dbReference type="Google" id="ProtNLM"/>
    </source>
</evidence>
<accession>A0A3M6U6I2</accession>
<dbReference type="Proteomes" id="UP000275408">
    <property type="component" value="Unassembled WGS sequence"/>
</dbReference>
<feature type="region of interest" description="Disordered" evidence="1">
    <location>
        <begin position="495"/>
        <end position="516"/>
    </location>
</feature>
<evidence type="ECO:0000256" key="1">
    <source>
        <dbReference type="SAM" id="MobiDB-lite"/>
    </source>
</evidence>
<reference evidence="3 4" key="1">
    <citation type="journal article" date="2018" name="Sci. Rep.">
        <title>Comparative analysis of the Pocillopora damicornis genome highlights role of immune system in coral evolution.</title>
        <authorList>
            <person name="Cunning R."/>
            <person name="Bay R.A."/>
            <person name="Gillette P."/>
            <person name="Baker A.C."/>
            <person name="Traylor-Knowles N."/>
        </authorList>
    </citation>
    <scope>NUCLEOTIDE SEQUENCE [LARGE SCALE GENOMIC DNA]</scope>
    <source>
        <strain evidence="3">RSMAS</strain>
        <tissue evidence="3">Whole animal</tissue>
    </source>
</reference>
<keyword evidence="2" id="KW-0732">Signal</keyword>
<evidence type="ECO:0000256" key="2">
    <source>
        <dbReference type="SAM" id="SignalP"/>
    </source>
</evidence>
<feature type="signal peptide" evidence="2">
    <location>
        <begin position="1"/>
        <end position="25"/>
    </location>
</feature>
<sequence length="701" mass="78613">MVFMDVPAILMLLAVSAQLLGTTDSVERCKRYPNPTHGRVVCDSLFRLFCAPECDDGFVFESKPAVVYMCGPLTGEWFTYPEGQTIPWPNCRRRKRKYNNKRSNVPQSADCCENSSDLSSDFTKQSANATCADWSTKHQRAQQVYSDKRALPTLGLKALEVQKQQQLKVQQQQRQKQLARFEQLSQKQKDMQPQLSSKRFFTPMQELRNRLDQSSPQEMVDKQRQQREAFELLDTNNYNVQGMSAERISTNQNLQGSFQPRAVLGSKTMPPKRGTSVSVLYPKTPQQFYPRPSIDRKIPTSSKVTTLAASELNQQQINPILETYSPKGLTDTTLISSAVDREVLDKSRATATEIMPRLASWQAALSPPSQRSEFQKASKALDQNLKHLTLQPLKDNQRNVHSPFSNEITSLGVDMKRLSQSQNRIQVQVESPVAAPLSNSGFSKVSSIRNQNVQDVNLQPVKVNGDSSIINETKSLGINANTINQSQDRVLSLTRSPSYASSRKGSNLQSLQKTEGPLQQFSVKPATLTLQEKNRSTLGMQLRLPLNITSPLAKQGYLKDAVKGHPHAKSAKKEKLFYFPIKRDTLISLLPMHLQAKFRSLRDTGNENSTQIVSLSKSSENSTVKMEDIKSPNISLKNGFHISQYKYSVEQIKTGNDSITEYFYLPSKMTAKIAKASSVNSSVNDHYSLKKDSVGSEDGTD</sequence>
<evidence type="ECO:0000313" key="3">
    <source>
        <dbReference type="EMBL" id="RMX49302.1"/>
    </source>
</evidence>
<dbReference type="EMBL" id="RCHS01002151">
    <property type="protein sequence ID" value="RMX49302.1"/>
    <property type="molecule type" value="Genomic_DNA"/>
</dbReference>
<evidence type="ECO:0000313" key="4">
    <source>
        <dbReference type="Proteomes" id="UP000275408"/>
    </source>
</evidence>
<name>A0A3M6U6I2_POCDA</name>
<protein>
    <recommendedName>
        <fullName evidence="5">Sushi domain-containing protein</fullName>
    </recommendedName>
</protein>
<dbReference type="STRING" id="46731.A0A3M6U6I2"/>
<keyword evidence="4" id="KW-1185">Reference proteome</keyword>
<dbReference type="AlphaFoldDB" id="A0A3M6U6I2"/>
<organism evidence="3 4">
    <name type="scientific">Pocillopora damicornis</name>
    <name type="common">Cauliflower coral</name>
    <name type="synonym">Millepora damicornis</name>
    <dbReference type="NCBI Taxonomy" id="46731"/>
    <lineage>
        <taxon>Eukaryota</taxon>
        <taxon>Metazoa</taxon>
        <taxon>Cnidaria</taxon>
        <taxon>Anthozoa</taxon>
        <taxon>Hexacorallia</taxon>
        <taxon>Scleractinia</taxon>
        <taxon>Astrocoeniina</taxon>
        <taxon>Pocilloporidae</taxon>
        <taxon>Pocillopora</taxon>
    </lineage>
</organism>
<feature type="chain" id="PRO_5018001882" description="Sushi domain-containing protein" evidence="2">
    <location>
        <begin position="26"/>
        <end position="701"/>
    </location>
</feature>